<feature type="compositionally biased region" description="Acidic residues" evidence="3">
    <location>
        <begin position="56"/>
        <end position="99"/>
    </location>
</feature>
<dbReference type="SUPFAM" id="SSF50044">
    <property type="entry name" value="SH3-domain"/>
    <property type="match status" value="1"/>
</dbReference>
<evidence type="ECO:0000256" key="1">
    <source>
        <dbReference type="ARBA" id="ARBA00022443"/>
    </source>
</evidence>
<comment type="caution">
    <text evidence="5">The sequence shown here is derived from an EMBL/GenBank/DDBJ whole genome shotgun (WGS) entry which is preliminary data.</text>
</comment>
<keyword evidence="6" id="KW-1185">Reference proteome</keyword>
<feature type="domain" description="SH3" evidence="4">
    <location>
        <begin position="146"/>
        <end position="212"/>
    </location>
</feature>
<evidence type="ECO:0000256" key="2">
    <source>
        <dbReference type="PROSITE-ProRule" id="PRU00192"/>
    </source>
</evidence>
<evidence type="ECO:0000313" key="6">
    <source>
        <dbReference type="Proteomes" id="UP001177744"/>
    </source>
</evidence>
<keyword evidence="1 2" id="KW-0728">SH3 domain</keyword>
<gene>
    <name evidence="5" type="ORF">QTO34_006295</name>
</gene>
<dbReference type="InterPro" id="IPR036028">
    <property type="entry name" value="SH3-like_dom_sf"/>
</dbReference>
<dbReference type="Proteomes" id="UP001177744">
    <property type="component" value="Unassembled WGS sequence"/>
</dbReference>
<dbReference type="PANTHER" id="PTHR15176">
    <property type="entry name" value="NEPHROCYSTIN"/>
    <property type="match status" value="1"/>
</dbReference>
<name>A0AA40HL76_CNENI</name>
<evidence type="ECO:0000256" key="3">
    <source>
        <dbReference type="SAM" id="MobiDB-lite"/>
    </source>
</evidence>
<dbReference type="EMBL" id="JAULJE010000017">
    <property type="protein sequence ID" value="KAK1332765.1"/>
    <property type="molecule type" value="Genomic_DNA"/>
</dbReference>
<feature type="region of interest" description="Disordered" evidence="3">
    <location>
        <begin position="43"/>
        <end position="111"/>
    </location>
</feature>
<feature type="compositionally biased region" description="Basic and acidic residues" evidence="3">
    <location>
        <begin position="44"/>
        <end position="55"/>
    </location>
</feature>
<protein>
    <recommendedName>
        <fullName evidence="4">SH3 domain-containing protein</fullName>
    </recommendedName>
</protein>
<dbReference type="PANTHER" id="PTHR15176:SF1">
    <property type="entry name" value="NEPHROCYSTIN-1"/>
    <property type="match status" value="1"/>
</dbReference>
<organism evidence="5 6">
    <name type="scientific">Cnephaeus nilssonii</name>
    <name type="common">Northern bat</name>
    <name type="synonym">Eptesicus nilssonii</name>
    <dbReference type="NCBI Taxonomy" id="3371016"/>
    <lineage>
        <taxon>Eukaryota</taxon>
        <taxon>Metazoa</taxon>
        <taxon>Chordata</taxon>
        <taxon>Craniata</taxon>
        <taxon>Vertebrata</taxon>
        <taxon>Euteleostomi</taxon>
        <taxon>Mammalia</taxon>
        <taxon>Eutheria</taxon>
        <taxon>Laurasiatheria</taxon>
        <taxon>Chiroptera</taxon>
        <taxon>Yangochiroptera</taxon>
        <taxon>Vespertilionidae</taxon>
        <taxon>Cnephaeus</taxon>
    </lineage>
</organism>
<dbReference type="GO" id="GO:0005929">
    <property type="term" value="C:cilium"/>
    <property type="evidence" value="ECO:0007669"/>
    <property type="project" value="TreeGrafter"/>
</dbReference>
<reference evidence="5" key="1">
    <citation type="submission" date="2023-06" db="EMBL/GenBank/DDBJ databases">
        <title>Reference genome for the Northern bat (Eptesicus nilssonii), a most northern bat species.</title>
        <authorList>
            <person name="Laine V.N."/>
            <person name="Pulliainen A.T."/>
            <person name="Lilley T.M."/>
        </authorList>
    </citation>
    <scope>NUCLEOTIDE SEQUENCE</scope>
    <source>
        <strain evidence="5">BLF_Eptnil</strain>
        <tissue evidence="5">Kidney</tissue>
    </source>
</reference>
<dbReference type="InterPro" id="IPR039687">
    <property type="entry name" value="NPHP1"/>
</dbReference>
<proteinExistence type="predicted"/>
<dbReference type="GO" id="GO:0090251">
    <property type="term" value="P:protein localization involved in establishment of planar polarity"/>
    <property type="evidence" value="ECO:0007669"/>
    <property type="project" value="TreeGrafter"/>
</dbReference>
<dbReference type="Pfam" id="PF14604">
    <property type="entry name" value="SH3_9"/>
    <property type="match status" value="1"/>
</dbReference>
<accession>A0AA40HL76</accession>
<dbReference type="PROSITE" id="PS50002">
    <property type="entry name" value="SH3"/>
    <property type="match status" value="1"/>
</dbReference>
<dbReference type="GO" id="GO:0005737">
    <property type="term" value="C:cytoplasm"/>
    <property type="evidence" value="ECO:0007669"/>
    <property type="project" value="TreeGrafter"/>
</dbReference>
<dbReference type="Gene3D" id="2.30.30.40">
    <property type="entry name" value="SH3 Domains"/>
    <property type="match status" value="1"/>
</dbReference>
<feature type="region of interest" description="Disordered" evidence="3">
    <location>
        <begin position="141"/>
        <end position="173"/>
    </location>
</feature>
<evidence type="ECO:0000313" key="5">
    <source>
        <dbReference type="EMBL" id="KAK1332765.1"/>
    </source>
</evidence>
<dbReference type="InterPro" id="IPR001452">
    <property type="entry name" value="SH3_domain"/>
</dbReference>
<sequence>MDSCSFQADEPAPVGNYHQKKEEELSLLDSLTHQLQELAVSISRENRTEIEALTEREEDNDFAEEDEEDNDVDKEESEESSEEEEETEEEEEEEEEEKQENESQWQATDEEYIAVGDFTAQQAGDLTFKAGADPQWFPAIGAGSPLVPKARKASAPGTPGTPGSGGRGRATPPQKGEILLIIEKHPDGWWMAKNAKGNKGLVPRTYVEPHHKEEGHESSEEGSEGDVEVAEEIAQGAQAEHRTDSHWSAVQKALSEHLQQINTVDVLTTMGAIPAGFRPSTLFQLLEEGNQFRASYFLQPELTPSQLAFRDLLWDAKTGTIRSRASRVSLILTLWSCKMIPVPGVSIQLLSRHVRLCLFDGNKVSLLRSTGFTSGWKTFC</sequence>
<dbReference type="SMART" id="SM00326">
    <property type="entry name" value="SH3"/>
    <property type="match status" value="1"/>
</dbReference>
<dbReference type="AlphaFoldDB" id="A0AA40HL76"/>
<evidence type="ECO:0000259" key="4">
    <source>
        <dbReference type="PROSITE" id="PS50002"/>
    </source>
</evidence>